<protein>
    <submittedName>
        <fullName evidence="1">Uncharacterized protein</fullName>
    </submittedName>
</protein>
<evidence type="ECO:0000313" key="1">
    <source>
        <dbReference type="EMBL" id="QJX79668.1"/>
    </source>
</evidence>
<dbReference type="AlphaFoldDB" id="A0A6M6E526"/>
<name>A0A6M6E526_PRIMG</name>
<proteinExistence type="predicted"/>
<dbReference type="EMBL" id="CP045272">
    <property type="protein sequence ID" value="QJX79668.1"/>
    <property type="molecule type" value="Genomic_DNA"/>
</dbReference>
<dbReference type="RefSeq" id="WP_034654927.1">
    <property type="nucleotide sequence ID" value="NZ_CP169245.1"/>
</dbReference>
<evidence type="ECO:0000313" key="2">
    <source>
        <dbReference type="Proteomes" id="UP000501076"/>
    </source>
</evidence>
<organism evidence="1 2">
    <name type="scientific">Priestia megaterium</name>
    <name type="common">Bacillus megaterium</name>
    <dbReference type="NCBI Taxonomy" id="1404"/>
    <lineage>
        <taxon>Bacteria</taxon>
        <taxon>Bacillati</taxon>
        <taxon>Bacillota</taxon>
        <taxon>Bacilli</taxon>
        <taxon>Bacillales</taxon>
        <taxon>Bacillaceae</taxon>
        <taxon>Priestia</taxon>
    </lineage>
</organism>
<gene>
    <name evidence="1" type="ORF">FDZ14_27360</name>
</gene>
<reference evidence="1 2" key="1">
    <citation type="submission" date="2019-10" db="EMBL/GenBank/DDBJ databases">
        <title>Complete genome sequences for adaption low water activity.</title>
        <authorList>
            <person name="Zhao L."/>
            <person name="Zhong J."/>
        </authorList>
    </citation>
    <scope>NUCLEOTIDE SEQUENCE [LARGE SCALE GENOMIC DNA]</scope>
    <source>
        <strain evidence="1 2">FDU301</strain>
    </source>
</reference>
<accession>A0A6M6E526</accession>
<dbReference type="Proteomes" id="UP000501076">
    <property type="component" value="Chromosome"/>
</dbReference>
<sequence length="86" mass="9327">MVIEGQDKDSRGKSGKRSLAQKSAAVSQAVYLMSPSCSSLGEIGLVMSQPLLYSQIKISRSPCFGGFLDIFLIKAHFLTKKEMVGE</sequence>